<dbReference type="WBParaSite" id="nRc.2.0.1.t43939-RA">
    <property type="protein sequence ID" value="nRc.2.0.1.t43939-RA"/>
    <property type="gene ID" value="nRc.2.0.1.g43939"/>
</dbReference>
<dbReference type="Proteomes" id="UP000887565">
    <property type="component" value="Unplaced"/>
</dbReference>
<sequence>MPCGLSIDGMQTTLKSFTYLKAILMATSKDTIRTCTSTVHAIWEKKEKQGLLYSIPTEPFQKTLDMAKDNKGNGITRSDFKNGKC</sequence>
<organism evidence="1 2">
    <name type="scientific">Romanomermis culicivorax</name>
    <name type="common">Nematode worm</name>
    <dbReference type="NCBI Taxonomy" id="13658"/>
    <lineage>
        <taxon>Eukaryota</taxon>
        <taxon>Metazoa</taxon>
        <taxon>Ecdysozoa</taxon>
        <taxon>Nematoda</taxon>
        <taxon>Enoplea</taxon>
        <taxon>Dorylaimia</taxon>
        <taxon>Mermithida</taxon>
        <taxon>Mermithoidea</taxon>
        <taxon>Mermithidae</taxon>
        <taxon>Romanomermis</taxon>
    </lineage>
</organism>
<reference evidence="2" key="1">
    <citation type="submission" date="2022-11" db="UniProtKB">
        <authorList>
            <consortium name="WormBaseParasite"/>
        </authorList>
    </citation>
    <scope>IDENTIFICATION</scope>
</reference>
<evidence type="ECO:0000313" key="2">
    <source>
        <dbReference type="WBParaSite" id="nRc.2.0.1.t43939-RA"/>
    </source>
</evidence>
<accession>A0A915KZS0</accession>
<evidence type="ECO:0000313" key="1">
    <source>
        <dbReference type="Proteomes" id="UP000887565"/>
    </source>
</evidence>
<proteinExistence type="predicted"/>
<name>A0A915KZS0_ROMCU</name>
<protein>
    <submittedName>
        <fullName evidence="2">Uncharacterized protein</fullName>
    </submittedName>
</protein>
<dbReference type="AlphaFoldDB" id="A0A915KZS0"/>
<keyword evidence="1" id="KW-1185">Reference proteome</keyword>